<keyword evidence="4" id="KW-1185">Reference proteome</keyword>
<dbReference type="SUPFAM" id="SSF143011">
    <property type="entry name" value="RelE-like"/>
    <property type="match status" value="1"/>
</dbReference>
<dbReference type="InterPro" id="IPR035093">
    <property type="entry name" value="RelE/ParE_toxin_dom_sf"/>
</dbReference>
<dbReference type="PANTHER" id="PTHR35601:SF1">
    <property type="entry name" value="TOXIN RELE"/>
    <property type="match status" value="1"/>
</dbReference>
<gene>
    <name evidence="3" type="primary">relE</name>
    <name evidence="3" type="ORF">GHA01_24580</name>
</gene>
<evidence type="ECO:0000256" key="1">
    <source>
        <dbReference type="ARBA" id="ARBA00006226"/>
    </source>
</evidence>
<dbReference type="InterPro" id="IPR007712">
    <property type="entry name" value="RelE/ParE_toxin"/>
</dbReference>
<evidence type="ECO:0000313" key="4">
    <source>
        <dbReference type="Proteomes" id="UP000319478"/>
    </source>
</evidence>
<sequence>MTSTSYEIGFSEPALKAWRKLDNTIKIQFKKKLEKLKDDPRAAPLLAGPLHGLYKIKLRDSGYRLVYAVKDSEVMILVVNVGRRNHDQVYDDIGEGDF</sequence>
<name>A0ABQ0SH58_NOVHA</name>
<dbReference type="Pfam" id="PF05016">
    <property type="entry name" value="ParE_toxin"/>
    <property type="match status" value="1"/>
</dbReference>
<protein>
    <submittedName>
        <fullName evidence="3">RelE toxin</fullName>
    </submittedName>
</protein>
<evidence type="ECO:0000313" key="3">
    <source>
        <dbReference type="EMBL" id="GEC64609.1"/>
    </source>
</evidence>
<accession>A0ABQ0SH58</accession>
<organism evidence="3 4">
    <name type="scientific">Novacetimonas hansenii</name>
    <name type="common">Komagataeibacter hansenii</name>
    <dbReference type="NCBI Taxonomy" id="436"/>
    <lineage>
        <taxon>Bacteria</taxon>
        <taxon>Pseudomonadati</taxon>
        <taxon>Pseudomonadota</taxon>
        <taxon>Alphaproteobacteria</taxon>
        <taxon>Acetobacterales</taxon>
        <taxon>Acetobacteraceae</taxon>
        <taxon>Novacetimonas</taxon>
    </lineage>
</organism>
<comment type="caution">
    <text evidence="3">The sequence shown here is derived from an EMBL/GenBank/DDBJ whole genome shotgun (WGS) entry which is preliminary data.</text>
</comment>
<reference evidence="3 4" key="1">
    <citation type="submission" date="2019-06" db="EMBL/GenBank/DDBJ databases">
        <title>Whole genome shotgun sequence of Komagataeibacter hansenii NBRC 14820.</title>
        <authorList>
            <person name="Hosoyama A."/>
            <person name="Uohara A."/>
            <person name="Ohji S."/>
            <person name="Ichikawa N."/>
        </authorList>
    </citation>
    <scope>NUCLEOTIDE SEQUENCE [LARGE SCALE GENOMIC DNA]</scope>
    <source>
        <strain evidence="3 4">NBRC 14820</strain>
    </source>
</reference>
<evidence type="ECO:0000256" key="2">
    <source>
        <dbReference type="ARBA" id="ARBA00022649"/>
    </source>
</evidence>
<dbReference type="RefSeq" id="WP_048859111.1">
    <property type="nucleotide sequence ID" value="NZ_BJNN01000127.1"/>
</dbReference>
<keyword evidence="2" id="KW-1277">Toxin-antitoxin system</keyword>
<dbReference type="NCBIfam" id="TIGR02385">
    <property type="entry name" value="RelE_StbE"/>
    <property type="match status" value="1"/>
</dbReference>
<dbReference type="Gene3D" id="3.30.2310.20">
    <property type="entry name" value="RelE-like"/>
    <property type="match status" value="1"/>
</dbReference>
<proteinExistence type="inferred from homology"/>
<dbReference type="Proteomes" id="UP000319478">
    <property type="component" value="Unassembled WGS sequence"/>
</dbReference>
<comment type="similarity">
    <text evidence="1">Belongs to the RelE toxin family.</text>
</comment>
<dbReference type="EMBL" id="BJNN01000127">
    <property type="protein sequence ID" value="GEC64609.1"/>
    <property type="molecule type" value="Genomic_DNA"/>
</dbReference>
<dbReference type="PANTHER" id="PTHR35601">
    <property type="entry name" value="TOXIN RELE"/>
    <property type="match status" value="1"/>
</dbReference>